<comment type="caution">
    <text evidence="1">The sequence shown here is derived from an EMBL/GenBank/DDBJ whole genome shotgun (WGS) entry which is preliminary data.</text>
</comment>
<accession>V5D0H1</accession>
<sequence length="248" mass="27482">MDLSRAKIRPKMALQITTSKASLDGCGRVVTHGLAKPGAREAAGYSSRRPGQFWVTTFPSLVAFALQHFSLDGHSAAEEEGRMFRAFDVTTWTPLIWDEGVSGVFLDLRGAYNYWQQADDQAQLVVDSLFAWMCALEAERDPTEHFMNFGKILLQAFRMQLMMASDPGIPLFNILARLCTAVHEADTFARATQPLAERRGTQISLRCQMCHIYGHDAPTCNVRDATGGSYSQHGWPLKSGRGAACCFL</sequence>
<dbReference type="GO" id="GO:0008233">
    <property type="term" value="F:peptidase activity"/>
    <property type="evidence" value="ECO:0007669"/>
    <property type="project" value="UniProtKB-KW"/>
</dbReference>
<reference evidence="1 2" key="1">
    <citation type="journal article" date="2014" name="Genome Announc.">
        <title>Trypanosoma cruzi Clone Dm28c Draft Genome Sequence.</title>
        <authorList>
            <person name="Grisard E.C."/>
            <person name="Teixeira S.M."/>
            <person name="de Almeida L.G."/>
            <person name="Stoco P.H."/>
            <person name="Gerber A.L."/>
            <person name="Talavera-Lopez C."/>
            <person name="Lima O.C."/>
            <person name="Andersson B."/>
            <person name="de Vasconcelos A.T."/>
        </authorList>
    </citation>
    <scope>NUCLEOTIDE SEQUENCE [LARGE SCALE GENOMIC DNA]</scope>
    <source>
        <strain evidence="1 2">Dm28c</strain>
    </source>
</reference>
<keyword evidence="1" id="KW-0645">Protease</keyword>
<dbReference type="GO" id="GO:0006508">
    <property type="term" value="P:proteolysis"/>
    <property type="evidence" value="ECO:0007669"/>
    <property type="project" value="UniProtKB-KW"/>
</dbReference>
<organism evidence="1 2">
    <name type="scientific">Trypanosoma cruzi Dm28c</name>
    <dbReference type="NCBI Taxonomy" id="1416333"/>
    <lineage>
        <taxon>Eukaryota</taxon>
        <taxon>Discoba</taxon>
        <taxon>Euglenozoa</taxon>
        <taxon>Kinetoplastea</taxon>
        <taxon>Metakinetoplastina</taxon>
        <taxon>Trypanosomatida</taxon>
        <taxon>Trypanosomatidae</taxon>
        <taxon>Trypanosoma</taxon>
        <taxon>Schizotrypanum</taxon>
    </lineage>
</organism>
<proteinExistence type="predicted"/>
<gene>
    <name evidence="1" type="ORF">TCDM_11502</name>
</gene>
<dbReference type="VEuPathDB" id="TriTrypDB:TCDM_11502"/>
<keyword evidence="1" id="KW-0378">Hydrolase</keyword>
<dbReference type="AlphaFoldDB" id="V5D0H1"/>
<evidence type="ECO:0000313" key="1">
    <source>
        <dbReference type="EMBL" id="ESS60946.1"/>
    </source>
</evidence>
<evidence type="ECO:0000313" key="2">
    <source>
        <dbReference type="Proteomes" id="UP000017861"/>
    </source>
</evidence>
<dbReference type="Proteomes" id="UP000017861">
    <property type="component" value="Unassembled WGS sequence"/>
</dbReference>
<dbReference type="EMBL" id="AYLP01000367">
    <property type="protein sequence ID" value="ESS60946.1"/>
    <property type="molecule type" value="Genomic_DNA"/>
</dbReference>
<protein>
    <submittedName>
        <fullName evidence="1">Surface protease GP63</fullName>
    </submittedName>
</protein>
<name>V5D0H1_TRYCR</name>